<evidence type="ECO:0000256" key="1">
    <source>
        <dbReference type="SAM" id="MobiDB-lite"/>
    </source>
</evidence>
<evidence type="ECO:0000313" key="2">
    <source>
        <dbReference type="EMBL" id="CAG6676839.1"/>
    </source>
</evidence>
<feature type="compositionally biased region" description="Polar residues" evidence="1">
    <location>
        <begin position="1"/>
        <end position="17"/>
    </location>
</feature>
<dbReference type="AlphaFoldDB" id="A0A8D8SVT0"/>
<protein>
    <submittedName>
        <fullName evidence="2">Uncharacterized protein</fullName>
    </submittedName>
</protein>
<proteinExistence type="predicted"/>
<name>A0A8D8SVT0_9HEMI</name>
<sequence>MFFNCSVSSTMDTPSSRITRKRASPSSKTCSICWQSTTFRSKSRTTAVSFFSPCIRHGLNVPRTRLRLISICTPPPLLLGPRRPRRNPMSCCPTMQRSI</sequence>
<feature type="region of interest" description="Disordered" evidence="1">
    <location>
        <begin position="1"/>
        <end position="24"/>
    </location>
</feature>
<dbReference type="EMBL" id="HBUF01240640">
    <property type="protein sequence ID" value="CAG6676839.1"/>
    <property type="molecule type" value="Transcribed_RNA"/>
</dbReference>
<reference evidence="2" key="1">
    <citation type="submission" date="2021-05" db="EMBL/GenBank/DDBJ databases">
        <authorList>
            <person name="Alioto T."/>
            <person name="Alioto T."/>
            <person name="Gomez Garrido J."/>
        </authorList>
    </citation>
    <scope>NUCLEOTIDE SEQUENCE</scope>
</reference>
<dbReference type="EMBL" id="HBUF01240639">
    <property type="protein sequence ID" value="CAG6676835.1"/>
    <property type="molecule type" value="Transcribed_RNA"/>
</dbReference>
<accession>A0A8D8SVT0</accession>
<organism evidence="2">
    <name type="scientific">Cacopsylla melanoneura</name>
    <dbReference type="NCBI Taxonomy" id="428564"/>
    <lineage>
        <taxon>Eukaryota</taxon>
        <taxon>Metazoa</taxon>
        <taxon>Ecdysozoa</taxon>
        <taxon>Arthropoda</taxon>
        <taxon>Hexapoda</taxon>
        <taxon>Insecta</taxon>
        <taxon>Pterygota</taxon>
        <taxon>Neoptera</taxon>
        <taxon>Paraneoptera</taxon>
        <taxon>Hemiptera</taxon>
        <taxon>Sternorrhyncha</taxon>
        <taxon>Psylloidea</taxon>
        <taxon>Psyllidae</taxon>
        <taxon>Psyllinae</taxon>
        <taxon>Cacopsylla</taxon>
    </lineage>
</organism>